<dbReference type="Proteomes" id="UP000540989">
    <property type="component" value="Unassembled WGS sequence"/>
</dbReference>
<keyword evidence="1" id="KW-1133">Transmembrane helix</keyword>
<feature type="transmembrane region" description="Helical" evidence="1">
    <location>
        <begin position="158"/>
        <end position="179"/>
    </location>
</feature>
<keyword evidence="1" id="KW-0472">Membrane</keyword>
<dbReference type="AlphaFoldDB" id="A0A7W7ZJP3"/>
<feature type="transmembrane region" description="Helical" evidence="1">
    <location>
        <begin position="56"/>
        <end position="77"/>
    </location>
</feature>
<dbReference type="EMBL" id="JACHIP010000030">
    <property type="protein sequence ID" value="MBB5061179.1"/>
    <property type="molecule type" value="Genomic_DNA"/>
</dbReference>
<feature type="transmembrane region" description="Helical" evidence="1">
    <location>
        <begin position="89"/>
        <end position="111"/>
    </location>
</feature>
<evidence type="ECO:0000313" key="3">
    <source>
        <dbReference type="Proteomes" id="UP000540989"/>
    </source>
</evidence>
<comment type="caution">
    <text evidence="2">The sequence shown here is derived from an EMBL/GenBank/DDBJ whole genome shotgun (WGS) entry which is preliminary data.</text>
</comment>
<keyword evidence="1" id="KW-0812">Transmembrane</keyword>
<feature type="transmembrane region" description="Helical" evidence="1">
    <location>
        <begin position="191"/>
        <end position="208"/>
    </location>
</feature>
<gene>
    <name evidence="2" type="ORF">HDF16_005915</name>
</gene>
<feature type="transmembrane region" description="Helical" evidence="1">
    <location>
        <begin position="244"/>
        <end position="268"/>
    </location>
</feature>
<name>A0A7W7ZJP3_9BACT</name>
<feature type="transmembrane region" description="Helical" evidence="1">
    <location>
        <begin position="123"/>
        <end position="146"/>
    </location>
</feature>
<evidence type="ECO:0000313" key="2">
    <source>
        <dbReference type="EMBL" id="MBB5061179.1"/>
    </source>
</evidence>
<reference evidence="2 3" key="1">
    <citation type="submission" date="2020-08" db="EMBL/GenBank/DDBJ databases">
        <title>Genomic Encyclopedia of Type Strains, Phase IV (KMG-V): Genome sequencing to study the core and pangenomes of soil and plant-associated prokaryotes.</title>
        <authorList>
            <person name="Whitman W."/>
        </authorList>
    </citation>
    <scope>NUCLEOTIDE SEQUENCE [LARGE SCALE GENOMIC DNA]</scope>
    <source>
        <strain evidence="2 3">M8UP14</strain>
    </source>
</reference>
<feature type="transmembrane region" description="Helical" evidence="1">
    <location>
        <begin position="214"/>
        <end position="232"/>
    </location>
</feature>
<sequence>MKQKIVAFLLSGARVALLLFLQNGGKEERAMASGTVMLGTQSVVQAARRRQVDHRFYTGMAFAMAAGVFAGFMKTYYAKTYFHSPAIPFWVHVHGAVFTGWIVFYLLQNLLAMYGQMKLHRSLGILGGLLASGVVVSGSAIALRQARQGRFFPFPDGYSLLAVSFSQMALFAIFIYFGLRLRQDAETHKRLILMSTQLFFFPAFGRLLHGINPLTLGIALCFYIAGPIYDVLSRGSIHRAYRWGVPLLVATMPPFAVIASHVGAWRFVVDKWLL</sequence>
<evidence type="ECO:0000256" key="1">
    <source>
        <dbReference type="SAM" id="Phobius"/>
    </source>
</evidence>
<organism evidence="2 3">
    <name type="scientific">Granulicella aggregans</name>
    <dbReference type="NCBI Taxonomy" id="474949"/>
    <lineage>
        <taxon>Bacteria</taxon>
        <taxon>Pseudomonadati</taxon>
        <taxon>Acidobacteriota</taxon>
        <taxon>Terriglobia</taxon>
        <taxon>Terriglobales</taxon>
        <taxon>Acidobacteriaceae</taxon>
        <taxon>Granulicella</taxon>
    </lineage>
</organism>
<proteinExistence type="predicted"/>
<accession>A0A7W7ZJP3</accession>
<protein>
    <submittedName>
        <fullName evidence="2">Uncharacterized protein</fullName>
    </submittedName>
</protein>
<keyword evidence="3" id="KW-1185">Reference proteome</keyword>